<reference evidence="2" key="1">
    <citation type="submission" date="2014-11" db="EMBL/GenBank/DDBJ databases">
        <authorList>
            <person name="Amaro Gonzalez C."/>
        </authorList>
    </citation>
    <scope>NUCLEOTIDE SEQUENCE</scope>
</reference>
<feature type="transmembrane region" description="Helical" evidence="1">
    <location>
        <begin position="6"/>
        <end position="29"/>
    </location>
</feature>
<evidence type="ECO:0000256" key="1">
    <source>
        <dbReference type="SAM" id="Phobius"/>
    </source>
</evidence>
<protein>
    <submittedName>
        <fullName evidence="2">Uncharacterized protein</fullName>
    </submittedName>
</protein>
<proteinExistence type="predicted"/>
<sequence length="37" mass="4517">MLWTNAYFILIWLSTPQLWICNQAIHMWLKCIFSAFI</sequence>
<dbReference type="EMBL" id="GBXM01091134">
    <property type="protein sequence ID" value="JAH17443.1"/>
    <property type="molecule type" value="Transcribed_RNA"/>
</dbReference>
<organism evidence="2">
    <name type="scientific">Anguilla anguilla</name>
    <name type="common">European freshwater eel</name>
    <name type="synonym">Muraena anguilla</name>
    <dbReference type="NCBI Taxonomy" id="7936"/>
    <lineage>
        <taxon>Eukaryota</taxon>
        <taxon>Metazoa</taxon>
        <taxon>Chordata</taxon>
        <taxon>Craniata</taxon>
        <taxon>Vertebrata</taxon>
        <taxon>Euteleostomi</taxon>
        <taxon>Actinopterygii</taxon>
        <taxon>Neopterygii</taxon>
        <taxon>Teleostei</taxon>
        <taxon>Anguilliformes</taxon>
        <taxon>Anguillidae</taxon>
        <taxon>Anguilla</taxon>
    </lineage>
</organism>
<keyword evidence="1" id="KW-1133">Transmembrane helix</keyword>
<reference evidence="2" key="2">
    <citation type="journal article" date="2015" name="Fish Shellfish Immunol.">
        <title>Early steps in the European eel (Anguilla anguilla)-Vibrio vulnificus interaction in the gills: Role of the RtxA13 toxin.</title>
        <authorList>
            <person name="Callol A."/>
            <person name="Pajuelo D."/>
            <person name="Ebbesson L."/>
            <person name="Teles M."/>
            <person name="MacKenzie S."/>
            <person name="Amaro C."/>
        </authorList>
    </citation>
    <scope>NUCLEOTIDE SEQUENCE</scope>
</reference>
<evidence type="ECO:0000313" key="2">
    <source>
        <dbReference type="EMBL" id="JAH17443.1"/>
    </source>
</evidence>
<keyword evidence="1" id="KW-0472">Membrane</keyword>
<keyword evidence="1" id="KW-0812">Transmembrane</keyword>
<dbReference type="AlphaFoldDB" id="A0A0E9QN04"/>
<accession>A0A0E9QN04</accession>
<name>A0A0E9QN04_ANGAN</name>